<keyword evidence="3 5" id="KW-0808">Transferase</keyword>
<feature type="domain" description="Glycosyltransferase 2-like" evidence="4">
    <location>
        <begin position="12"/>
        <end position="188"/>
    </location>
</feature>
<dbReference type="AlphaFoldDB" id="A0A255ZTW3"/>
<dbReference type="SUPFAM" id="SSF53448">
    <property type="entry name" value="Nucleotide-diphospho-sugar transferases"/>
    <property type="match status" value="1"/>
</dbReference>
<keyword evidence="6" id="KW-1185">Reference proteome</keyword>
<keyword evidence="2" id="KW-0328">Glycosyltransferase</keyword>
<dbReference type="CDD" id="cd04186">
    <property type="entry name" value="GT_2_like_c"/>
    <property type="match status" value="1"/>
</dbReference>
<comment type="caution">
    <text evidence="5">The sequence shown here is derived from an EMBL/GenBank/DDBJ whole genome shotgun (WGS) entry which is preliminary data.</text>
</comment>
<dbReference type="Gene3D" id="3.90.550.10">
    <property type="entry name" value="Spore Coat Polysaccharide Biosynthesis Protein SpsA, Chain A"/>
    <property type="match status" value="1"/>
</dbReference>
<gene>
    <name evidence="5" type="ORF">CHX27_07115</name>
</gene>
<evidence type="ECO:0000313" key="5">
    <source>
        <dbReference type="EMBL" id="OYQ44861.1"/>
    </source>
</evidence>
<evidence type="ECO:0000256" key="2">
    <source>
        <dbReference type="ARBA" id="ARBA00022676"/>
    </source>
</evidence>
<accession>A0A255ZTW3</accession>
<protein>
    <submittedName>
        <fullName evidence="5">dTDP-Rha--alpha-D-GlcNAc-pyrophosphate polyprenol alpha-3-L-rhamnosyltransferase</fullName>
    </submittedName>
</protein>
<dbReference type="RefSeq" id="WP_094486073.1">
    <property type="nucleotide sequence ID" value="NZ_NOXX01000188.1"/>
</dbReference>
<dbReference type="OrthoDB" id="9771846at2"/>
<name>A0A255ZTW3_9FLAO</name>
<evidence type="ECO:0000313" key="6">
    <source>
        <dbReference type="Proteomes" id="UP000216035"/>
    </source>
</evidence>
<dbReference type="InterPro" id="IPR029044">
    <property type="entry name" value="Nucleotide-diphossugar_trans"/>
</dbReference>
<organism evidence="5 6">
    <name type="scientific">Flavobacterium aurantiibacter</name>
    <dbReference type="NCBI Taxonomy" id="2023067"/>
    <lineage>
        <taxon>Bacteria</taxon>
        <taxon>Pseudomonadati</taxon>
        <taxon>Bacteroidota</taxon>
        <taxon>Flavobacteriia</taxon>
        <taxon>Flavobacteriales</taxon>
        <taxon>Flavobacteriaceae</taxon>
        <taxon>Flavobacterium</taxon>
    </lineage>
</organism>
<dbReference type="GO" id="GO:0016757">
    <property type="term" value="F:glycosyltransferase activity"/>
    <property type="evidence" value="ECO:0007669"/>
    <property type="project" value="UniProtKB-KW"/>
</dbReference>
<reference evidence="5 6" key="1">
    <citation type="submission" date="2017-07" db="EMBL/GenBank/DDBJ databases">
        <title>Flavobacterium cyanobacteriorum sp. nov., isolated from cyanobacterial aggregates in a eutrophic lake.</title>
        <authorList>
            <person name="Cai H."/>
        </authorList>
    </citation>
    <scope>NUCLEOTIDE SEQUENCE [LARGE SCALE GENOMIC DNA]</scope>
    <source>
        <strain evidence="5 6">TH167</strain>
    </source>
</reference>
<dbReference type="Proteomes" id="UP000216035">
    <property type="component" value="Unassembled WGS sequence"/>
</dbReference>
<evidence type="ECO:0000256" key="3">
    <source>
        <dbReference type="ARBA" id="ARBA00022679"/>
    </source>
</evidence>
<proteinExistence type="inferred from homology"/>
<dbReference type="Pfam" id="PF00535">
    <property type="entry name" value="Glycos_transf_2"/>
    <property type="match status" value="1"/>
</dbReference>
<evidence type="ECO:0000256" key="1">
    <source>
        <dbReference type="ARBA" id="ARBA00006739"/>
    </source>
</evidence>
<evidence type="ECO:0000259" key="4">
    <source>
        <dbReference type="Pfam" id="PF00535"/>
    </source>
</evidence>
<comment type="similarity">
    <text evidence="1">Belongs to the glycosyltransferase 2 family.</text>
</comment>
<dbReference type="InterPro" id="IPR001173">
    <property type="entry name" value="Glyco_trans_2-like"/>
</dbReference>
<dbReference type="EMBL" id="NOXX01000188">
    <property type="protein sequence ID" value="OYQ44861.1"/>
    <property type="molecule type" value="Genomic_DNA"/>
</dbReference>
<sequence length="337" mass="37860">MEAKELLSKTAVVVLNYNGAKLLRQFLPTLISCSDSARIYVIDNASTDDSVSLLETEFPAVVCIKNAQNLGFAGGYNEGLRSIDASLLVLINSDVEVTPNWLQPLVRAFAEEEKLAIAQPKIRDFKNKAAFEYAGAAGGFIDKYGFPYCRGRLFETVEIDENQYSDETPIFWATGACFAIRKKVFDELGGFDADFFAHQEEIDLCWRAFNRGFEARYLPDSVVFHVGGATLASGSARKVFLNFRNSLVMLLKNVPQGMLFEVLFLRLVLDGIAAIRFLTSGEFSKFRAVIAAHFAFYANCNQTFKKRAKHLRSDYFSKKSIVYAYFVQGKRRYSDVS</sequence>
<dbReference type="PANTHER" id="PTHR43179">
    <property type="entry name" value="RHAMNOSYLTRANSFERASE WBBL"/>
    <property type="match status" value="1"/>
</dbReference>
<dbReference type="PANTHER" id="PTHR43179:SF12">
    <property type="entry name" value="GALACTOFURANOSYLTRANSFERASE GLFT2"/>
    <property type="match status" value="1"/>
</dbReference>